<dbReference type="PANTHER" id="PTHR37484:SF1">
    <property type="entry name" value="ROD SHAPE-DETERMINING PROTEIN MRED"/>
    <property type="match status" value="1"/>
</dbReference>
<keyword evidence="5" id="KW-0133">Cell shape</keyword>
<evidence type="ECO:0000256" key="3">
    <source>
        <dbReference type="ARBA" id="ARBA00022475"/>
    </source>
</evidence>
<feature type="compositionally biased region" description="Basic and acidic residues" evidence="8">
    <location>
        <begin position="1"/>
        <end position="10"/>
    </location>
</feature>
<keyword evidence="6 9" id="KW-1133">Transmembrane helix</keyword>
<evidence type="ECO:0000313" key="10">
    <source>
        <dbReference type="EMBL" id="RZS73517.1"/>
    </source>
</evidence>
<name>A0A4V2F1F6_9BURK</name>
<evidence type="ECO:0000256" key="6">
    <source>
        <dbReference type="ARBA" id="ARBA00022989"/>
    </source>
</evidence>
<comment type="caution">
    <text evidence="10">The sequence shown here is derived from an EMBL/GenBank/DDBJ whole genome shotgun (WGS) entry which is preliminary data.</text>
</comment>
<dbReference type="OrthoDB" id="5297408at2"/>
<evidence type="ECO:0000256" key="1">
    <source>
        <dbReference type="ARBA" id="ARBA00004651"/>
    </source>
</evidence>
<organism evidence="10 11">
    <name type="scientific">Kerstersia gyiorum</name>
    <dbReference type="NCBI Taxonomy" id="206506"/>
    <lineage>
        <taxon>Bacteria</taxon>
        <taxon>Pseudomonadati</taxon>
        <taxon>Pseudomonadota</taxon>
        <taxon>Betaproteobacteria</taxon>
        <taxon>Burkholderiales</taxon>
        <taxon>Alcaligenaceae</taxon>
        <taxon>Kerstersia</taxon>
    </lineage>
</organism>
<gene>
    <name evidence="10" type="ORF">EV679_0713</name>
</gene>
<evidence type="ECO:0000313" key="11">
    <source>
        <dbReference type="Proteomes" id="UP000292039"/>
    </source>
</evidence>
<dbReference type="NCBIfam" id="TIGR03426">
    <property type="entry name" value="shape_MreD"/>
    <property type="match status" value="1"/>
</dbReference>
<evidence type="ECO:0000256" key="9">
    <source>
        <dbReference type="SAM" id="Phobius"/>
    </source>
</evidence>
<accession>A0A4V2F1F6</accession>
<feature type="transmembrane region" description="Helical" evidence="9">
    <location>
        <begin position="98"/>
        <end position="118"/>
    </location>
</feature>
<evidence type="ECO:0000256" key="8">
    <source>
        <dbReference type="SAM" id="MobiDB-lite"/>
    </source>
</evidence>
<evidence type="ECO:0000256" key="7">
    <source>
        <dbReference type="ARBA" id="ARBA00023136"/>
    </source>
</evidence>
<feature type="transmembrane region" description="Helical" evidence="9">
    <location>
        <begin position="158"/>
        <end position="179"/>
    </location>
</feature>
<dbReference type="GO" id="GO:0005886">
    <property type="term" value="C:plasma membrane"/>
    <property type="evidence" value="ECO:0007669"/>
    <property type="project" value="UniProtKB-SubCell"/>
</dbReference>
<dbReference type="InterPro" id="IPR007227">
    <property type="entry name" value="Cell_shape_determining_MreD"/>
</dbReference>
<evidence type="ECO:0000256" key="4">
    <source>
        <dbReference type="ARBA" id="ARBA00022692"/>
    </source>
</evidence>
<protein>
    <submittedName>
        <fullName evidence="10">Rod shape-determining protein MreD</fullName>
    </submittedName>
</protein>
<dbReference type="GeneID" id="99727782"/>
<dbReference type="RefSeq" id="WP_083969364.1">
    <property type="nucleotide sequence ID" value="NZ_CBCSEB010000002.1"/>
</dbReference>
<feature type="transmembrane region" description="Helical" evidence="9">
    <location>
        <begin position="130"/>
        <end position="152"/>
    </location>
</feature>
<keyword evidence="3" id="KW-1003">Cell membrane</keyword>
<dbReference type="GO" id="GO:0008360">
    <property type="term" value="P:regulation of cell shape"/>
    <property type="evidence" value="ECO:0007669"/>
    <property type="project" value="UniProtKB-KW"/>
</dbReference>
<comment type="subcellular location">
    <subcellularLocation>
        <location evidence="1">Cell membrane</location>
        <topology evidence="1">Multi-pass membrane protein</topology>
    </subcellularLocation>
</comment>
<dbReference type="Pfam" id="PF04093">
    <property type="entry name" value="MreD"/>
    <property type="match status" value="1"/>
</dbReference>
<keyword evidence="4 9" id="KW-0812">Transmembrane</keyword>
<keyword evidence="7 9" id="KW-0472">Membrane</keyword>
<feature type="transmembrane region" description="Helical" evidence="9">
    <location>
        <begin position="38"/>
        <end position="57"/>
    </location>
</feature>
<dbReference type="InterPro" id="IPR026034">
    <property type="entry name" value="MreD_proteobac"/>
</dbReference>
<comment type="similarity">
    <text evidence="2">Belongs to the MreD family.</text>
</comment>
<proteinExistence type="inferred from homology"/>
<sequence>MSTRREEAALRSRARSGKPPVPRSRIVEDDILVPARGWFVWVTLIGFWLLSLLPWRAWPSSPDLLLLALAFWAVHEPARVGMLVAFVFGILMDVHDTVLLGQHALIYVLVVYGAQALHRRLQRFDLLRQALHMLPIFVAATLLGLMVSAWLMGAWPGWVWLQGAVLTGVLWPVLGWVLLLPQRRIDDTDGTVR</sequence>
<dbReference type="AlphaFoldDB" id="A0A4V2F1F6"/>
<evidence type="ECO:0000256" key="5">
    <source>
        <dbReference type="ARBA" id="ARBA00022960"/>
    </source>
</evidence>
<dbReference type="Proteomes" id="UP000292039">
    <property type="component" value="Unassembled WGS sequence"/>
</dbReference>
<reference evidence="10 11" key="1">
    <citation type="submission" date="2019-02" db="EMBL/GenBank/DDBJ databases">
        <title>Genomic Encyclopedia of Type Strains, Phase IV (KMG-IV): sequencing the most valuable type-strain genomes for metagenomic binning, comparative biology and taxonomic classification.</title>
        <authorList>
            <person name="Goeker M."/>
        </authorList>
    </citation>
    <scope>NUCLEOTIDE SEQUENCE [LARGE SCALE GENOMIC DNA]</scope>
    <source>
        <strain evidence="10 11">DSM 16618</strain>
    </source>
</reference>
<dbReference type="PANTHER" id="PTHR37484">
    <property type="entry name" value="ROD SHAPE-DETERMINING PROTEIN MRED"/>
    <property type="match status" value="1"/>
</dbReference>
<feature type="region of interest" description="Disordered" evidence="8">
    <location>
        <begin position="1"/>
        <end position="22"/>
    </location>
</feature>
<dbReference type="EMBL" id="SGWZ01000001">
    <property type="protein sequence ID" value="RZS73517.1"/>
    <property type="molecule type" value="Genomic_DNA"/>
</dbReference>
<evidence type="ECO:0000256" key="2">
    <source>
        <dbReference type="ARBA" id="ARBA00007776"/>
    </source>
</evidence>